<reference evidence="2" key="1">
    <citation type="submission" date="2016-11" db="UniProtKB">
        <authorList>
            <consortium name="WormBaseParasite"/>
        </authorList>
    </citation>
    <scope>IDENTIFICATION</scope>
    <source>
        <strain evidence="2">KR3021</strain>
    </source>
</reference>
<name>A0AC35UG88_9BILA</name>
<proteinExistence type="predicted"/>
<evidence type="ECO:0000313" key="2">
    <source>
        <dbReference type="WBParaSite" id="RSKR_0001119033.1"/>
    </source>
</evidence>
<protein>
    <submittedName>
        <fullName evidence="2">Uncharacterized protein</fullName>
    </submittedName>
</protein>
<organism evidence="1 2">
    <name type="scientific">Rhabditophanes sp. KR3021</name>
    <dbReference type="NCBI Taxonomy" id="114890"/>
    <lineage>
        <taxon>Eukaryota</taxon>
        <taxon>Metazoa</taxon>
        <taxon>Ecdysozoa</taxon>
        <taxon>Nematoda</taxon>
        <taxon>Chromadorea</taxon>
        <taxon>Rhabditida</taxon>
        <taxon>Tylenchina</taxon>
        <taxon>Panagrolaimomorpha</taxon>
        <taxon>Strongyloidoidea</taxon>
        <taxon>Alloionematidae</taxon>
        <taxon>Rhabditophanes</taxon>
    </lineage>
</organism>
<evidence type="ECO:0000313" key="1">
    <source>
        <dbReference type="Proteomes" id="UP000095286"/>
    </source>
</evidence>
<dbReference type="Proteomes" id="UP000095286">
    <property type="component" value="Unplaced"/>
</dbReference>
<sequence>MKKKSEESERFADRVQKQIAAKIGLTTTEWRGAPSSFHSDFKAFHESPNSHDHGINVYLDSPTEKAIHLHIHSILETKMEIYRISQRLQDPINELEAIVNKDLNLLHSGISEVPFVVSVIARYAKDIIRIAEVIQIGLSGRQRDARIAMMDLESYKDILTNYARKMDHIGNAISTGNLDYNFPNNILTSVDAAKLIWHATQRIISHIKKASDSFYAENLTPKLILQMPKIFLKKKNLIDRNYKVDSPKNKVNEENKQNEQTKPRFIYDKKINQNFNAKKEIDDKKIVSKLSRLLESLPLKSIIDETTCEQRSVKDVTVKCEFQASASASNTVTTTTTQQVAPQPGGIISGTCGDIFSSCYNFCSRIINCIGGCERALFGKRRFLEVEYNDDFAAIKNFAEILQELEKQLDF</sequence>
<accession>A0AC35UG88</accession>
<dbReference type="WBParaSite" id="RSKR_0001119033.1">
    <property type="protein sequence ID" value="RSKR_0001119033.1"/>
    <property type="gene ID" value="RSKR_0001119033"/>
</dbReference>